<dbReference type="EMBL" id="MFID01000030">
    <property type="protein sequence ID" value="OGF80745.1"/>
    <property type="molecule type" value="Genomic_DNA"/>
</dbReference>
<keyword evidence="2 5" id="KW-0479">Metal-binding</keyword>
<reference evidence="6 7" key="1">
    <citation type="journal article" date="2016" name="Nat. Commun.">
        <title>Thousands of microbial genomes shed light on interconnected biogeochemical processes in an aquifer system.</title>
        <authorList>
            <person name="Anantharaman K."/>
            <person name="Brown C.T."/>
            <person name="Hug L.A."/>
            <person name="Sharon I."/>
            <person name="Castelle C.J."/>
            <person name="Probst A.J."/>
            <person name="Thomas B.C."/>
            <person name="Singh A."/>
            <person name="Wilkins M.J."/>
            <person name="Karaoz U."/>
            <person name="Brodie E.L."/>
            <person name="Williams K.H."/>
            <person name="Hubbard S.S."/>
            <person name="Banfield J.F."/>
        </authorList>
    </citation>
    <scope>NUCLEOTIDE SEQUENCE [LARGE SCALE GENOMIC DNA]</scope>
</reference>
<feature type="binding site" evidence="5">
    <location>
        <position position="152"/>
    </location>
    <ligand>
        <name>Fe cation</name>
        <dbReference type="ChEBI" id="CHEBI:24875"/>
    </ligand>
</feature>
<dbReference type="Proteomes" id="UP000178114">
    <property type="component" value="Unassembled WGS sequence"/>
</dbReference>
<feature type="binding site" evidence="5">
    <location>
        <position position="106"/>
    </location>
    <ligand>
        <name>Fe cation</name>
        <dbReference type="ChEBI" id="CHEBI:24875"/>
    </ligand>
</feature>
<comment type="catalytic activity">
    <reaction evidence="5">
        <text>N-terminal N-formyl-L-methionyl-[peptide] + H2O = N-terminal L-methionyl-[peptide] + formate</text>
        <dbReference type="Rhea" id="RHEA:24420"/>
        <dbReference type="Rhea" id="RHEA-COMP:10639"/>
        <dbReference type="Rhea" id="RHEA-COMP:10640"/>
        <dbReference type="ChEBI" id="CHEBI:15377"/>
        <dbReference type="ChEBI" id="CHEBI:15740"/>
        <dbReference type="ChEBI" id="CHEBI:49298"/>
        <dbReference type="ChEBI" id="CHEBI:64731"/>
        <dbReference type="EC" id="3.5.1.88"/>
    </reaction>
</comment>
<feature type="binding site" evidence="5">
    <location>
        <position position="148"/>
    </location>
    <ligand>
        <name>Fe cation</name>
        <dbReference type="ChEBI" id="CHEBI:24875"/>
    </ligand>
</feature>
<dbReference type="NCBIfam" id="NF001159">
    <property type="entry name" value="PRK00150.1-3"/>
    <property type="match status" value="1"/>
</dbReference>
<dbReference type="GO" id="GO:0042586">
    <property type="term" value="F:peptide deformylase activity"/>
    <property type="evidence" value="ECO:0007669"/>
    <property type="project" value="UniProtKB-UniRule"/>
</dbReference>
<dbReference type="Pfam" id="PF01327">
    <property type="entry name" value="Pep_deformylase"/>
    <property type="match status" value="1"/>
</dbReference>
<evidence type="ECO:0000256" key="4">
    <source>
        <dbReference type="ARBA" id="ARBA00022917"/>
    </source>
</evidence>
<dbReference type="AlphaFoldDB" id="A0A1F5WYL0"/>
<dbReference type="PIRSF" id="PIRSF004749">
    <property type="entry name" value="Pep_def"/>
    <property type="match status" value="1"/>
</dbReference>
<keyword evidence="3 5" id="KW-0378">Hydrolase</keyword>
<evidence type="ECO:0000256" key="2">
    <source>
        <dbReference type="ARBA" id="ARBA00022723"/>
    </source>
</evidence>
<dbReference type="Gene3D" id="3.90.45.10">
    <property type="entry name" value="Peptide deformylase"/>
    <property type="match status" value="1"/>
</dbReference>
<dbReference type="EC" id="3.5.1.88" evidence="5"/>
<dbReference type="InterPro" id="IPR036821">
    <property type="entry name" value="Peptide_deformylase_sf"/>
</dbReference>
<dbReference type="CDD" id="cd00487">
    <property type="entry name" value="Pep_deformylase"/>
    <property type="match status" value="1"/>
</dbReference>
<organism evidence="6 7">
    <name type="scientific">Candidatus Giovannonibacteria bacterium RIFCSPLOWO2_01_FULL_45_34</name>
    <dbReference type="NCBI Taxonomy" id="1798351"/>
    <lineage>
        <taxon>Bacteria</taxon>
        <taxon>Candidatus Giovannoniibacteriota</taxon>
    </lineage>
</organism>
<dbReference type="NCBIfam" id="TIGR00079">
    <property type="entry name" value="pept_deformyl"/>
    <property type="match status" value="1"/>
</dbReference>
<evidence type="ECO:0000256" key="3">
    <source>
        <dbReference type="ARBA" id="ARBA00022801"/>
    </source>
</evidence>
<evidence type="ECO:0000313" key="6">
    <source>
        <dbReference type="EMBL" id="OGF80745.1"/>
    </source>
</evidence>
<evidence type="ECO:0000256" key="5">
    <source>
        <dbReference type="HAMAP-Rule" id="MF_00163"/>
    </source>
</evidence>
<dbReference type="PRINTS" id="PR01576">
    <property type="entry name" value="PDEFORMYLASE"/>
</dbReference>
<feature type="active site" evidence="5">
    <location>
        <position position="149"/>
    </location>
</feature>
<comment type="function">
    <text evidence="5">Removes the formyl group from the N-terminal Met of newly synthesized proteins. Requires at least a dipeptide for an efficient rate of reaction. N-terminal L-methionine is a prerequisite for activity but the enzyme has broad specificity at other positions.</text>
</comment>
<name>A0A1F5WYL0_9BACT</name>
<comment type="similarity">
    <text evidence="1 5">Belongs to the polypeptide deformylase family.</text>
</comment>
<proteinExistence type="inferred from homology"/>
<protein>
    <recommendedName>
        <fullName evidence="5">Peptide deformylase</fullName>
        <shortName evidence="5">PDF</shortName>
        <ecNumber evidence="5">3.5.1.88</ecNumber>
    </recommendedName>
    <alternativeName>
        <fullName evidence="5">Polypeptide deformylase</fullName>
    </alternativeName>
</protein>
<dbReference type="STRING" id="1798351.A2930_03725"/>
<dbReference type="SUPFAM" id="SSF56420">
    <property type="entry name" value="Peptide deformylase"/>
    <property type="match status" value="1"/>
</dbReference>
<dbReference type="PANTHER" id="PTHR10458">
    <property type="entry name" value="PEPTIDE DEFORMYLASE"/>
    <property type="match status" value="1"/>
</dbReference>
<dbReference type="InterPro" id="IPR023635">
    <property type="entry name" value="Peptide_deformylase"/>
</dbReference>
<dbReference type="FunFam" id="3.90.45.10:FF:000003">
    <property type="entry name" value="Peptide deformylase"/>
    <property type="match status" value="1"/>
</dbReference>
<comment type="cofactor">
    <cofactor evidence="5">
        <name>Fe(2+)</name>
        <dbReference type="ChEBI" id="CHEBI:29033"/>
    </cofactor>
    <text evidence="5">Binds 1 Fe(2+) ion.</text>
</comment>
<dbReference type="HAMAP" id="MF_00163">
    <property type="entry name" value="Pep_deformylase"/>
    <property type="match status" value="1"/>
</dbReference>
<keyword evidence="4 5" id="KW-0648">Protein biosynthesis</keyword>
<keyword evidence="5" id="KW-0408">Iron</keyword>
<evidence type="ECO:0000313" key="7">
    <source>
        <dbReference type="Proteomes" id="UP000178114"/>
    </source>
</evidence>
<gene>
    <name evidence="5" type="primary">def</name>
    <name evidence="6" type="ORF">A2930_03725</name>
</gene>
<comment type="caution">
    <text evidence="6">The sequence shown here is derived from an EMBL/GenBank/DDBJ whole genome shotgun (WGS) entry which is preliminary data.</text>
</comment>
<dbReference type="PANTHER" id="PTHR10458:SF22">
    <property type="entry name" value="PEPTIDE DEFORMYLASE"/>
    <property type="match status" value="1"/>
</dbReference>
<dbReference type="GO" id="GO:0006412">
    <property type="term" value="P:translation"/>
    <property type="evidence" value="ECO:0007669"/>
    <property type="project" value="UniProtKB-UniRule"/>
</dbReference>
<accession>A0A1F5WYL0</accession>
<dbReference type="GO" id="GO:0046872">
    <property type="term" value="F:metal ion binding"/>
    <property type="evidence" value="ECO:0007669"/>
    <property type="project" value="UniProtKB-KW"/>
</dbReference>
<evidence type="ECO:0000256" key="1">
    <source>
        <dbReference type="ARBA" id="ARBA00010759"/>
    </source>
</evidence>
<sequence>MTMIVQKENKVLRKSAQNVGNPASAGIKTLIEKMAKAMFREPDGIGIAAPQIGESLRVFLVAGEVISSTTEELRQKGKPAEQTYVAFINPVFKKVSVKKNKDVEGCLSVRGIYGEVTRPEKLTIEYFDEHGKKHSRGASGLFARVIQHEMDHLEGTLFIDKAKNVHKIQAEMPQTAQT</sequence>